<reference evidence="1 2" key="1">
    <citation type="submission" date="2018-05" db="EMBL/GenBank/DDBJ databases">
        <title>The complete genome of Lysobacter maris HZ9B, a marine bacterium antagonistic against terrestrial plant pathogens.</title>
        <authorList>
            <person name="Zhang X.-Q."/>
        </authorList>
    </citation>
    <scope>NUCLEOTIDE SEQUENCE [LARGE SCALE GENOMIC DNA]</scope>
    <source>
        <strain evidence="1 2">HZ9B</strain>
    </source>
</reference>
<sequence length="177" mass="19101">MDSVEIVNGRQIRDSDQAEVIGNGPHRYCFEFWPPAATAPAARTPFALALTGEVPLPAELHVYQGVTDAHGRTPVFALDRPVEPGAWRLTGRLGEGEFGDVMRLRASDGTPQAGRSYLLVICSASPQWHRGRTDTAGRTVYAAAPQPEHIMLNADPETASKPDEVRALELCGGSADR</sequence>
<name>A0A2U9TBK6_9GAMM</name>
<accession>A0A2U9TBK6</accession>
<protein>
    <submittedName>
        <fullName evidence="1">Uncharacterized protein</fullName>
    </submittedName>
</protein>
<evidence type="ECO:0000313" key="2">
    <source>
        <dbReference type="Proteomes" id="UP000249447"/>
    </source>
</evidence>
<proteinExistence type="predicted"/>
<dbReference type="EMBL" id="CP029843">
    <property type="protein sequence ID" value="AWV07948.1"/>
    <property type="molecule type" value="Genomic_DNA"/>
</dbReference>
<dbReference type="AlphaFoldDB" id="A0A2U9TBK6"/>
<organism evidence="1 2">
    <name type="scientific">Marilutibacter maris</name>
    <dbReference type="NCBI Taxonomy" id="1605891"/>
    <lineage>
        <taxon>Bacteria</taxon>
        <taxon>Pseudomonadati</taxon>
        <taxon>Pseudomonadota</taxon>
        <taxon>Gammaproteobacteria</taxon>
        <taxon>Lysobacterales</taxon>
        <taxon>Lysobacteraceae</taxon>
        <taxon>Marilutibacter</taxon>
    </lineage>
</organism>
<dbReference type="Proteomes" id="UP000249447">
    <property type="component" value="Chromosome"/>
</dbReference>
<evidence type="ECO:0000313" key="1">
    <source>
        <dbReference type="EMBL" id="AWV07948.1"/>
    </source>
</evidence>
<gene>
    <name evidence="1" type="ORF">C9I47_2265</name>
</gene>
<keyword evidence="2" id="KW-1185">Reference proteome</keyword>
<dbReference type="KEGG" id="lmb:C9I47_2265"/>